<dbReference type="InterPro" id="IPR036864">
    <property type="entry name" value="Zn2-C6_fun-type_DNA-bd_sf"/>
</dbReference>
<dbReference type="GO" id="GO:0000981">
    <property type="term" value="F:DNA-binding transcription factor activity, RNA polymerase II-specific"/>
    <property type="evidence" value="ECO:0007669"/>
    <property type="project" value="InterPro"/>
</dbReference>
<dbReference type="PROSITE" id="PS50048">
    <property type="entry name" value="ZN2_CY6_FUNGAL_2"/>
    <property type="match status" value="1"/>
</dbReference>
<dbReference type="AlphaFoldDB" id="A0A1L7X4B4"/>
<feature type="region of interest" description="Disordered" evidence="4">
    <location>
        <begin position="132"/>
        <end position="159"/>
    </location>
</feature>
<dbReference type="STRING" id="576137.A0A1L7X4B4"/>
<dbReference type="GO" id="GO:0003677">
    <property type="term" value="F:DNA binding"/>
    <property type="evidence" value="ECO:0007669"/>
    <property type="project" value="InterPro"/>
</dbReference>
<gene>
    <name evidence="6" type="ORF">PAC_09731</name>
</gene>
<accession>A0A1L7X4B4</accession>
<evidence type="ECO:0000256" key="3">
    <source>
        <dbReference type="ARBA" id="ARBA00023242"/>
    </source>
</evidence>
<dbReference type="PANTHER" id="PTHR31001:SF90">
    <property type="entry name" value="CENTROMERE DNA-BINDING PROTEIN COMPLEX CBF3 SUBUNIT B"/>
    <property type="match status" value="1"/>
</dbReference>
<dbReference type="PROSITE" id="PS00463">
    <property type="entry name" value="ZN2_CY6_FUNGAL_1"/>
    <property type="match status" value="1"/>
</dbReference>
<feature type="region of interest" description="Disordered" evidence="4">
    <location>
        <begin position="1"/>
        <end position="28"/>
    </location>
</feature>
<dbReference type="Gene3D" id="4.10.240.10">
    <property type="entry name" value="Zn(2)-C6 fungal-type DNA-binding domain"/>
    <property type="match status" value="1"/>
</dbReference>
<dbReference type="PANTHER" id="PTHR31001">
    <property type="entry name" value="UNCHARACTERIZED TRANSCRIPTIONAL REGULATORY PROTEIN"/>
    <property type="match status" value="1"/>
</dbReference>
<reference evidence="6 7" key="1">
    <citation type="submission" date="2016-03" db="EMBL/GenBank/DDBJ databases">
        <authorList>
            <person name="Ploux O."/>
        </authorList>
    </citation>
    <scope>NUCLEOTIDE SEQUENCE [LARGE SCALE GENOMIC DNA]</scope>
    <source>
        <strain evidence="6 7">UAMH 11012</strain>
    </source>
</reference>
<dbReference type="Pfam" id="PF00172">
    <property type="entry name" value="Zn_clus"/>
    <property type="match status" value="1"/>
</dbReference>
<keyword evidence="3" id="KW-0539">Nucleus</keyword>
<dbReference type="EMBL" id="FJOG01000014">
    <property type="protein sequence ID" value="CZR59837.1"/>
    <property type="molecule type" value="Genomic_DNA"/>
</dbReference>
<comment type="subcellular location">
    <subcellularLocation>
        <location evidence="1">Nucleus</location>
    </subcellularLocation>
</comment>
<proteinExistence type="predicted"/>
<keyword evidence="2" id="KW-0479">Metal-binding</keyword>
<evidence type="ECO:0000256" key="4">
    <source>
        <dbReference type="SAM" id="MobiDB-lite"/>
    </source>
</evidence>
<dbReference type="Pfam" id="PF04082">
    <property type="entry name" value="Fungal_trans"/>
    <property type="match status" value="1"/>
</dbReference>
<evidence type="ECO:0000256" key="2">
    <source>
        <dbReference type="ARBA" id="ARBA00022723"/>
    </source>
</evidence>
<dbReference type="InterPro" id="IPR007219">
    <property type="entry name" value="XnlR_reg_dom"/>
</dbReference>
<dbReference type="InterPro" id="IPR001138">
    <property type="entry name" value="Zn2Cys6_DnaBD"/>
</dbReference>
<dbReference type="CDD" id="cd12148">
    <property type="entry name" value="fungal_TF_MHR"/>
    <property type="match status" value="1"/>
</dbReference>
<feature type="domain" description="Zn(2)-C6 fungal-type" evidence="5">
    <location>
        <begin position="38"/>
        <end position="67"/>
    </location>
</feature>
<dbReference type="Proteomes" id="UP000184330">
    <property type="component" value="Unassembled WGS sequence"/>
</dbReference>
<dbReference type="GO" id="GO:0005634">
    <property type="term" value="C:nucleus"/>
    <property type="evidence" value="ECO:0007669"/>
    <property type="project" value="UniProtKB-SubCell"/>
</dbReference>
<dbReference type="GO" id="GO:0006351">
    <property type="term" value="P:DNA-templated transcription"/>
    <property type="evidence" value="ECO:0007669"/>
    <property type="project" value="InterPro"/>
</dbReference>
<organism evidence="6 7">
    <name type="scientific">Phialocephala subalpina</name>
    <dbReference type="NCBI Taxonomy" id="576137"/>
    <lineage>
        <taxon>Eukaryota</taxon>
        <taxon>Fungi</taxon>
        <taxon>Dikarya</taxon>
        <taxon>Ascomycota</taxon>
        <taxon>Pezizomycotina</taxon>
        <taxon>Leotiomycetes</taxon>
        <taxon>Helotiales</taxon>
        <taxon>Mollisiaceae</taxon>
        <taxon>Phialocephala</taxon>
        <taxon>Phialocephala fortinii species complex</taxon>
    </lineage>
</organism>
<keyword evidence="7" id="KW-1185">Reference proteome</keyword>
<protein>
    <recommendedName>
        <fullName evidence="5">Zn(2)-C6 fungal-type domain-containing protein</fullName>
    </recommendedName>
</protein>
<dbReference type="GO" id="GO:0008270">
    <property type="term" value="F:zinc ion binding"/>
    <property type="evidence" value="ECO:0007669"/>
    <property type="project" value="InterPro"/>
</dbReference>
<sequence>MLITFDKISRPQKAPSNNERKRHSTSPDLDISGYITSTCLECTRRKVKCDKQVPCSRCRRAGVECTRERVLISHAIAKHRSELSFLRQLKEKLHTSQVTVNDLANEISKRISSLEAGNPGAIEILPDSARQDKKAPGTILPAGVPVNEASRTSNDTSDKAPEYAATVTLESLAWGRYYGGCYPHRRCNCYSYRSSSEMISIGSDPKSPASSLPNPSNQARAFTSDAVLLPSIPDSVKLVNFHVSHLAWHHGILHTPTFLEQCGVYWSTITYRHPLWMALYLSVLSSTTWSVQNSERLRDALGISVAEHVPRQLFEAMVETLYFEKFLEAVSMYSVQAIVLSTEVAHNLGFSDLNASLLASAIRLSQCMGLHKITEPSLSEINGSEQWHEAIEREVGKRVWCQIVIQDHFGLCFTDSYNINPKHCLTELPKNCDDYDLEELSENVPTITSYIRTLAKIAKLVPRLFDELGPLWSRKPVREQYQDVIKGDRDMRSLVGDIPSFLLREDIADQMIDKPWLDIARRSLAITAAEKLLYPEDESNHGRQDKVPLVGNQRKYHDLVNNARERLASRQGDIIAKRGVRLIDKMLSVGGLTGHDHTPAFMSIKQNSRRGSTSGVRMDLQTIVAQFLAGDAVQMGASEET</sequence>
<evidence type="ECO:0000313" key="6">
    <source>
        <dbReference type="EMBL" id="CZR59837.1"/>
    </source>
</evidence>
<dbReference type="SUPFAM" id="SSF57701">
    <property type="entry name" value="Zn2/Cys6 DNA-binding domain"/>
    <property type="match status" value="1"/>
</dbReference>
<dbReference type="CDD" id="cd00067">
    <property type="entry name" value="GAL4"/>
    <property type="match status" value="1"/>
</dbReference>
<dbReference type="InterPro" id="IPR050613">
    <property type="entry name" value="Sec_Metabolite_Reg"/>
</dbReference>
<evidence type="ECO:0000256" key="1">
    <source>
        <dbReference type="ARBA" id="ARBA00004123"/>
    </source>
</evidence>
<name>A0A1L7X4B4_9HELO</name>
<evidence type="ECO:0000313" key="7">
    <source>
        <dbReference type="Proteomes" id="UP000184330"/>
    </source>
</evidence>
<dbReference type="SMART" id="SM00066">
    <property type="entry name" value="GAL4"/>
    <property type="match status" value="1"/>
</dbReference>
<dbReference type="OrthoDB" id="410267at2759"/>
<evidence type="ECO:0000259" key="5">
    <source>
        <dbReference type="PROSITE" id="PS50048"/>
    </source>
</evidence>